<name>A0A1I7YXX9_9BILA</name>
<sequence length="102" mass="11097">MQEVANAPEKPLLVATNLETLEVARVNLDFGDSGHIPCVDAHLTIKDSTLYICGKCVEYPLHCKNTHIYTFEVLYSQCAFTEKIYSTAGNTTVGGQLAGCLS</sequence>
<dbReference type="WBParaSite" id="L893_g2088.t1">
    <property type="protein sequence ID" value="L893_g2088.t1"/>
    <property type="gene ID" value="L893_g2088"/>
</dbReference>
<dbReference type="Proteomes" id="UP000095287">
    <property type="component" value="Unplaced"/>
</dbReference>
<organism evidence="1 2">
    <name type="scientific">Steinernema glaseri</name>
    <dbReference type="NCBI Taxonomy" id="37863"/>
    <lineage>
        <taxon>Eukaryota</taxon>
        <taxon>Metazoa</taxon>
        <taxon>Ecdysozoa</taxon>
        <taxon>Nematoda</taxon>
        <taxon>Chromadorea</taxon>
        <taxon>Rhabditida</taxon>
        <taxon>Tylenchina</taxon>
        <taxon>Panagrolaimomorpha</taxon>
        <taxon>Strongyloidoidea</taxon>
        <taxon>Steinernematidae</taxon>
        <taxon>Steinernema</taxon>
    </lineage>
</organism>
<accession>A0A1I7YXX9</accession>
<evidence type="ECO:0000313" key="2">
    <source>
        <dbReference type="WBParaSite" id="L893_g2088.t1"/>
    </source>
</evidence>
<reference evidence="2" key="1">
    <citation type="submission" date="2016-11" db="UniProtKB">
        <authorList>
            <consortium name="WormBaseParasite"/>
        </authorList>
    </citation>
    <scope>IDENTIFICATION</scope>
</reference>
<protein>
    <submittedName>
        <fullName evidence="2">DUF2757 family protein</fullName>
    </submittedName>
</protein>
<keyword evidence="1" id="KW-1185">Reference proteome</keyword>
<evidence type="ECO:0000313" key="1">
    <source>
        <dbReference type="Proteomes" id="UP000095287"/>
    </source>
</evidence>
<proteinExistence type="predicted"/>
<dbReference type="AlphaFoldDB" id="A0A1I7YXX9"/>